<sequence length="140" mass="16132">MRSLLVLLFLAAANAKIFERCEWACTLRANGIDGYYGVSLWESNYNTMAQNTNNDGSTDIGIFQINSNYILFTNHRMTFITLCATLGIEMFVSIFYWPFSLKTTSGLCSFFFFFFFFKFTALPRLRLIAVTRTITTIKLK</sequence>
<evidence type="ECO:0000256" key="3">
    <source>
        <dbReference type="ARBA" id="ARBA00023157"/>
    </source>
</evidence>
<evidence type="ECO:0000256" key="2">
    <source>
        <dbReference type="ARBA" id="ARBA00022638"/>
    </source>
</evidence>
<keyword evidence="4" id="KW-1133">Transmembrane helix</keyword>
<dbReference type="SUPFAM" id="SSF53955">
    <property type="entry name" value="Lysozyme-like"/>
    <property type="match status" value="1"/>
</dbReference>
<keyword evidence="5" id="KW-0732">Signal</keyword>
<feature type="transmembrane region" description="Helical" evidence="4">
    <location>
        <begin position="104"/>
        <end position="122"/>
    </location>
</feature>
<dbReference type="Proteomes" id="UP000264840">
    <property type="component" value="Unplaced"/>
</dbReference>
<dbReference type="STRING" id="8153.ENSHBUP00000014427"/>
<evidence type="ECO:0000256" key="4">
    <source>
        <dbReference type="SAM" id="Phobius"/>
    </source>
</evidence>
<keyword evidence="7" id="KW-1185">Reference proteome</keyword>
<keyword evidence="3" id="KW-1015">Disulfide bond</keyword>
<dbReference type="InterPro" id="IPR023346">
    <property type="entry name" value="Lysozyme-like_dom_sf"/>
</dbReference>
<dbReference type="Ensembl" id="ENSHBUT00000022411.1">
    <property type="protein sequence ID" value="ENSHBUP00000014427.1"/>
    <property type="gene ID" value="ENSHBUG00000016286.1"/>
</dbReference>
<dbReference type="GeneTree" id="ENSGT00940000153832"/>
<feature type="transmembrane region" description="Helical" evidence="4">
    <location>
        <begin position="77"/>
        <end position="97"/>
    </location>
</feature>
<keyword evidence="4" id="KW-0812">Transmembrane</keyword>
<feature type="chain" id="PRO_5018691368" description="lysozyme" evidence="5">
    <location>
        <begin position="16"/>
        <end position="140"/>
    </location>
</feature>
<dbReference type="AlphaFoldDB" id="A0A3Q2VQC7"/>
<evidence type="ECO:0000256" key="5">
    <source>
        <dbReference type="SAM" id="SignalP"/>
    </source>
</evidence>
<dbReference type="Pfam" id="PF00062">
    <property type="entry name" value="Lys"/>
    <property type="match status" value="1"/>
</dbReference>
<protein>
    <recommendedName>
        <fullName evidence="1">lysozyme</fullName>
        <ecNumber evidence="1">3.2.1.17</ecNumber>
    </recommendedName>
</protein>
<dbReference type="GO" id="GO:0031640">
    <property type="term" value="P:killing of cells of another organism"/>
    <property type="evidence" value="ECO:0007669"/>
    <property type="project" value="UniProtKB-KW"/>
</dbReference>
<evidence type="ECO:0000256" key="1">
    <source>
        <dbReference type="ARBA" id="ARBA00012732"/>
    </source>
</evidence>
<keyword evidence="4" id="KW-0472">Membrane</keyword>
<name>A0A3Q2VQC7_HAPBU</name>
<proteinExistence type="predicted"/>
<evidence type="ECO:0000313" key="6">
    <source>
        <dbReference type="Ensembl" id="ENSHBUP00000014427.1"/>
    </source>
</evidence>
<dbReference type="GO" id="GO:0003796">
    <property type="term" value="F:lysozyme activity"/>
    <property type="evidence" value="ECO:0007669"/>
    <property type="project" value="UniProtKB-EC"/>
</dbReference>
<dbReference type="EC" id="3.2.1.17" evidence="1"/>
<organism evidence="6 7">
    <name type="scientific">Haplochromis burtoni</name>
    <name type="common">Burton's mouthbrooder</name>
    <name type="synonym">Chromis burtoni</name>
    <dbReference type="NCBI Taxonomy" id="8153"/>
    <lineage>
        <taxon>Eukaryota</taxon>
        <taxon>Metazoa</taxon>
        <taxon>Chordata</taxon>
        <taxon>Craniata</taxon>
        <taxon>Vertebrata</taxon>
        <taxon>Euteleostomi</taxon>
        <taxon>Actinopterygii</taxon>
        <taxon>Neopterygii</taxon>
        <taxon>Teleostei</taxon>
        <taxon>Neoteleostei</taxon>
        <taxon>Acanthomorphata</taxon>
        <taxon>Ovalentaria</taxon>
        <taxon>Cichlomorphae</taxon>
        <taxon>Cichliformes</taxon>
        <taxon>Cichlidae</taxon>
        <taxon>African cichlids</taxon>
        <taxon>Pseudocrenilabrinae</taxon>
        <taxon>Haplochromini</taxon>
        <taxon>Haplochromis</taxon>
    </lineage>
</organism>
<feature type="signal peptide" evidence="5">
    <location>
        <begin position="1"/>
        <end position="15"/>
    </location>
</feature>
<dbReference type="Gene3D" id="1.10.530.10">
    <property type="match status" value="1"/>
</dbReference>
<dbReference type="SMART" id="SM00263">
    <property type="entry name" value="LYZ1"/>
    <property type="match status" value="1"/>
</dbReference>
<dbReference type="GO" id="GO:0042742">
    <property type="term" value="P:defense response to bacterium"/>
    <property type="evidence" value="ECO:0007669"/>
    <property type="project" value="UniProtKB-KW"/>
</dbReference>
<dbReference type="PANTHER" id="PTHR11407">
    <property type="entry name" value="LYSOZYME C"/>
    <property type="match status" value="1"/>
</dbReference>
<accession>A0A3Q2VQC7</accession>
<keyword evidence="2" id="KW-0929">Antimicrobial</keyword>
<keyword evidence="2" id="KW-0081">Bacteriolytic enzyme</keyword>
<reference evidence="6" key="1">
    <citation type="submission" date="2025-08" db="UniProtKB">
        <authorList>
            <consortium name="Ensembl"/>
        </authorList>
    </citation>
    <scope>IDENTIFICATION</scope>
</reference>
<reference evidence="6" key="2">
    <citation type="submission" date="2025-09" db="UniProtKB">
        <authorList>
            <consortium name="Ensembl"/>
        </authorList>
    </citation>
    <scope>IDENTIFICATION</scope>
</reference>
<evidence type="ECO:0000313" key="7">
    <source>
        <dbReference type="Proteomes" id="UP000264840"/>
    </source>
</evidence>
<dbReference type="InterPro" id="IPR001916">
    <property type="entry name" value="Glyco_hydro_22"/>
</dbReference>
<dbReference type="PANTHER" id="PTHR11407:SF63">
    <property type="entry name" value="LYSOZYME C"/>
    <property type="match status" value="1"/>
</dbReference>